<keyword evidence="3" id="KW-0346">Stress response</keyword>
<dbReference type="HAMAP" id="MF_00580">
    <property type="entry name" value="CH10"/>
    <property type="match status" value="1"/>
</dbReference>
<keyword evidence="2" id="KW-0143">Chaperone</keyword>
<dbReference type="CDD" id="cd00320">
    <property type="entry name" value="cpn10"/>
    <property type="match status" value="1"/>
</dbReference>
<dbReference type="GO" id="GO:0005524">
    <property type="term" value="F:ATP binding"/>
    <property type="evidence" value="ECO:0007669"/>
    <property type="project" value="InterPro"/>
</dbReference>
<gene>
    <name evidence="3" type="ORF">MNB_SV-12-1052</name>
</gene>
<dbReference type="Pfam" id="PF00166">
    <property type="entry name" value="Cpn10"/>
    <property type="match status" value="1"/>
</dbReference>
<reference evidence="3" key="1">
    <citation type="submission" date="2016-10" db="EMBL/GenBank/DDBJ databases">
        <authorList>
            <person name="de Groot N.N."/>
        </authorList>
    </citation>
    <scope>NUCLEOTIDE SEQUENCE</scope>
</reference>
<dbReference type="SMART" id="SM00883">
    <property type="entry name" value="Cpn10"/>
    <property type="match status" value="1"/>
</dbReference>
<organism evidence="3">
    <name type="scientific">hydrothermal vent metagenome</name>
    <dbReference type="NCBI Taxonomy" id="652676"/>
    <lineage>
        <taxon>unclassified sequences</taxon>
        <taxon>metagenomes</taxon>
        <taxon>ecological metagenomes</taxon>
    </lineage>
</organism>
<dbReference type="FunFam" id="2.30.33.40:FF:000001">
    <property type="entry name" value="10 kDa chaperonin"/>
    <property type="match status" value="1"/>
</dbReference>
<evidence type="ECO:0000313" key="3">
    <source>
        <dbReference type="EMBL" id="SFV61934.1"/>
    </source>
</evidence>
<protein>
    <submittedName>
        <fullName evidence="3">Heat shock protein 60 family co-chaperone GroES</fullName>
    </submittedName>
</protein>
<dbReference type="GO" id="GO:0051082">
    <property type="term" value="F:unfolded protein binding"/>
    <property type="evidence" value="ECO:0007669"/>
    <property type="project" value="TreeGrafter"/>
</dbReference>
<name>A0A1W1C872_9ZZZZ</name>
<dbReference type="Gene3D" id="2.30.33.40">
    <property type="entry name" value="GroES chaperonin"/>
    <property type="match status" value="1"/>
</dbReference>
<dbReference type="AlphaFoldDB" id="A0A1W1C872"/>
<proteinExistence type="inferred from homology"/>
<dbReference type="GO" id="GO:0044183">
    <property type="term" value="F:protein folding chaperone"/>
    <property type="evidence" value="ECO:0007669"/>
    <property type="project" value="InterPro"/>
</dbReference>
<dbReference type="InterPro" id="IPR011032">
    <property type="entry name" value="GroES-like_sf"/>
</dbReference>
<dbReference type="SUPFAM" id="SSF50129">
    <property type="entry name" value="GroES-like"/>
    <property type="match status" value="1"/>
</dbReference>
<dbReference type="PRINTS" id="PR00297">
    <property type="entry name" value="CHAPERONIN10"/>
</dbReference>
<accession>A0A1W1C872</accession>
<dbReference type="PANTHER" id="PTHR10772">
    <property type="entry name" value="10 KDA HEAT SHOCK PROTEIN"/>
    <property type="match status" value="1"/>
</dbReference>
<dbReference type="PANTHER" id="PTHR10772:SF63">
    <property type="entry name" value="20 KDA CHAPERONIN, CHLOROPLASTIC"/>
    <property type="match status" value="1"/>
</dbReference>
<dbReference type="EMBL" id="FPHE01000110">
    <property type="protein sequence ID" value="SFV61934.1"/>
    <property type="molecule type" value="Genomic_DNA"/>
</dbReference>
<dbReference type="NCBIfam" id="NF001537">
    <property type="entry name" value="PRK00364.3-3"/>
    <property type="match status" value="1"/>
</dbReference>
<dbReference type="GO" id="GO:0046872">
    <property type="term" value="F:metal ion binding"/>
    <property type="evidence" value="ECO:0007669"/>
    <property type="project" value="TreeGrafter"/>
</dbReference>
<dbReference type="InterPro" id="IPR037124">
    <property type="entry name" value="Chaperonin_GroES_sf"/>
</dbReference>
<dbReference type="GO" id="GO:0051087">
    <property type="term" value="F:protein-folding chaperone binding"/>
    <property type="evidence" value="ECO:0007669"/>
    <property type="project" value="TreeGrafter"/>
</dbReference>
<dbReference type="NCBIfam" id="NF001531">
    <property type="entry name" value="PRK00364.2-2"/>
    <property type="match status" value="1"/>
</dbReference>
<evidence type="ECO:0000256" key="2">
    <source>
        <dbReference type="ARBA" id="ARBA00023186"/>
    </source>
</evidence>
<dbReference type="InterPro" id="IPR020818">
    <property type="entry name" value="Chaperonin_GroES"/>
</dbReference>
<sequence length="88" mass="9458">MSFQPLGNRVLILREEQTNTTASGIIIPDSAKEKPLEGKAIAVGKDAVDDGINEGDRVVFSKYGGTEITIDGTEYLIMSSKDILGVMK</sequence>
<evidence type="ECO:0000256" key="1">
    <source>
        <dbReference type="ARBA" id="ARBA00006975"/>
    </source>
</evidence>
<comment type="similarity">
    <text evidence="1">Belongs to the GroES chaperonin family.</text>
</comment>